<dbReference type="EMBL" id="JANBVO010000023">
    <property type="protein sequence ID" value="KAJ9142126.1"/>
    <property type="molecule type" value="Genomic_DNA"/>
</dbReference>
<proteinExistence type="predicted"/>
<accession>A0AA38RW89</accession>
<dbReference type="InterPro" id="IPR052895">
    <property type="entry name" value="HetReg/Transcr_Mod"/>
</dbReference>
<comment type="caution">
    <text evidence="3">The sequence shown here is derived from an EMBL/GenBank/DDBJ whole genome shotgun (WGS) entry which is preliminary data.</text>
</comment>
<evidence type="ECO:0000313" key="3">
    <source>
        <dbReference type="EMBL" id="KAJ9142126.1"/>
    </source>
</evidence>
<dbReference type="Proteomes" id="UP001174694">
    <property type="component" value="Unassembled WGS sequence"/>
</dbReference>
<dbReference type="InterPro" id="IPR010730">
    <property type="entry name" value="HET"/>
</dbReference>
<evidence type="ECO:0000313" key="4">
    <source>
        <dbReference type="Proteomes" id="UP001174694"/>
    </source>
</evidence>
<keyword evidence="4" id="KW-1185">Reference proteome</keyword>
<dbReference type="Pfam" id="PF06985">
    <property type="entry name" value="HET"/>
    <property type="match status" value="1"/>
</dbReference>
<evidence type="ECO:0000259" key="2">
    <source>
        <dbReference type="Pfam" id="PF06985"/>
    </source>
</evidence>
<reference evidence="3" key="1">
    <citation type="submission" date="2022-07" db="EMBL/GenBank/DDBJ databases">
        <title>Fungi with potential for degradation of polypropylene.</title>
        <authorList>
            <person name="Gostincar C."/>
        </authorList>
    </citation>
    <scope>NUCLEOTIDE SEQUENCE</scope>
    <source>
        <strain evidence="3">EXF-13308</strain>
    </source>
</reference>
<evidence type="ECO:0000256" key="1">
    <source>
        <dbReference type="SAM" id="MobiDB-lite"/>
    </source>
</evidence>
<dbReference type="PANTHER" id="PTHR24148">
    <property type="entry name" value="ANKYRIN REPEAT DOMAIN-CONTAINING PROTEIN 39 HOMOLOG-RELATED"/>
    <property type="match status" value="1"/>
</dbReference>
<feature type="region of interest" description="Disordered" evidence="1">
    <location>
        <begin position="445"/>
        <end position="469"/>
    </location>
</feature>
<name>A0AA38RW89_9PEZI</name>
<sequence length="544" mass="60639">MECSNIWIDKECIDQDDEEGKADAIQSMDLVYSCSDHPVALLSVRIETEEELYLLSDLLQGKFVRSKSDDDSSRFTLRKSAFKQAASVLILLRRVVSDVWWTRAWTFQEDYMAGINMTLLVPHAASLQGTKRSILNGRGLYRFEDLARELCIKSADFRKQATRFCLAYEKHFGSNPDCMLIIDRAGKYTELLQEPGPQGLEVQRSMAPTIFKDVVRRNITKESDRPAIVANCCKYTTRLDIKRLRSEKESLSLSLLALYTLNGGILDNGYRRVYGSLSDNISSFLEKQSLGNFGIPAAEALTFIRGCRFVDVALKVEGVKTKGQLWRAGTVIQHPAPARAYKESNSQPGLSRLARSTLERLAWRLQTGYWGKRYGALSQSLHNYLAEERSALPKDYTDIMTGELTAAMGAGRDLRLACRDDAERGTDGSSYQAIFIDTGDEEQSQAEGNSYFSSSSSSSSFSSSSESPRAWTDAPQRLYFTAEKRAAPGSGDVNQFVSLEVAQRGTTEDGHPELIVKGWATGLSFSDGLPLREVLFPWPSALVV</sequence>
<gene>
    <name evidence="3" type="ORF">NKR23_g7482</name>
</gene>
<organism evidence="3 4">
    <name type="scientific">Pleurostoma richardsiae</name>
    <dbReference type="NCBI Taxonomy" id="41990"/>
    <lineage>
        <taxon>Eukaryota</taxon>
        <taxon>Fungi</taxon>
        <taxon>Dikarya</taxon>
        <taxon>Ascomycota</taxon>
        <taxon>Pezizomycotina</taxon>
        <taxon>Sordariomycetes</taxon>
        <taxon>Sordariomycetidae</taxon>
        <taxon>Calosphaeriales</taxon>
        <taxon>Pleurostomataceae</taxon>
        <taxon>Pleurostoma</taxon>
    </lineage>
</organism>
<protein>
    <submittedName>
        <fullName evidence="3">Heterokaryon incompatibility protein-domain-containing protein</fullName>
    </submittedName>
</protein>
<feature type="compositionally biased region" description="Low complexity" evidence="1">
    <location>
        <begin position="450"/>
        <end position="467"/>
    </location>
</feature>
<feature type="domain" description="Heterokaryon incompatibility" evidence="2">
    <location>
        <begin position="3"/>
        <end position="109"/>
    </location>
</feature>
<dbReference type="PANTHER" id="PTHR24148:SF73">
    <property type="entry name" value="HET DOMAIN PROTEIN (AFU_ORTHOLOGUE AFUA_8G01020)"/>
    <property type="match status" value="1"/>
</dbReference>
<dbReference type="AlphaFoldDB" id="A0AA38RW89"/>